<gene>
    <name evidence="1" type="ORF">MCHLO_03822</name>
</gene>
<evidence type="ECO:0008006" key="3">
    <source>
        <dbReference type="Google" id="ProtNLM"/>
    </source>
</evidence>
<dbReference type="Proteomes" id="UP000815677">
    <property type="component" value="Unassembled WGS sequence"/>
</dbReference>
<reference evidence="1" key="1">
    <citation type="submission" date="2014-09" db="EMBL/GenBank/DDBJ databases">
        <title>Genome sequence of the luminous mushroom Mycena chlorophos for searching fungal bioluminescence genes.</title>
        <authorList>
            <person name="Tanaka Y."/>
            <person name="Kasuga D."/>
            <person name="Oba Y."/>
            <person name="Hase S."/>
            <person name="Sato K."/>
            <person name="Oba Y."/>
            <person name="Sakakibara Y."/>
        </authorList>
    </citation>
    <scope>NUCLEOTIDE SEQUENCE</scope>
</reference>
<name>A0ABQ0L8X6_MYCCL</name>
<accession>A0ABQ0L8X6</accession>
<evidence type="ECO:0000313" key="2">
    <source>
        <dbReference type="Proteomes" id="UP000815677"/>
    </source>
</evidence>
<dbReference type="EMBL" id="DF842209">
    <property type="protein sequence ID" value="GAT46286.1"/>
    <property type="molecule type" value="Genomic_DNA"/>
</dbReference>
<proteinExistence type="predicted"/>
<protein>
    <recommendedName>
        <fullName evidence="3">PIN domain-containing protein</fullName>
    </recommendedName>
</protein>
<sequence length="282" mass="30976">MPWPSKSFPAIVTGDRPCRALAPPRLLREADRVNSSPRPPAAEVIALRLLEAPRTGSDATGWRDGRGFGTWRSRVRGSSERVAEALSVRSELDTRCRRRAGGPATSFIHPLLSYVRPSPHMATHRTAHPLAPSLHIRRPNSCLSATCAAHRKRGPTTASGCRDDFSSPRRLLVVTRDRDIWVDCKRHVLLGHKEAGALIYVPTSARASSPLTQPGRPYSPEQHSSALASECAVRLGDAAYAATHALKAMLLRPYSVNLPLYNYLWLLPLVLQAVLLCYTSES</sequence>
<keyword evidence="2" id="KW-1185">Reference proteome</keyword>
<organism evidence="1 2">
    <name type="scientific">Mycena chlorophos</name>
    <name type="common">Agaric fungus</name>
    <name type="synonym">Agaricus chlorophos</name>
    <dbReference type="NCBI Taxonomy" id="658473"/>
    <lineage>
        <taxon>Eukaryota</taxon>
        <taxon>Fungi</taxon>
        <taxon>Dikarya</taxon>
        <taxon>Basidiomycota</taxon>
        <taxon>Agaricomycotina</taxon>
        <taxon>Agaricomycetes</taxon>
        <taxon>Agaricomycetidae</taxon>
        <taxon>Agaricales</taxon>
        <taxon>Marasmiineae</taxon>
        <taxon>Mycenaceae</taxon>
        <taxon>Mycena</taxon>
    </lineage>
</organism>
<evidence type="ECO:0000313" key="1">
    <source>
        <dbReference type="EMBL" id="GAT46286.1"/>
    </source>
</evidence>